<dbReference type="InterPro" id="IPR016047">
    <property type="entry name" value="M23ase_b-sheet_dom"/>
</dbReference>
<dbReference type="EMBL" id="JABEMB010000007">
    <property type="protein sequence ID" value="NNH03599.1"/>
    <property type="molecule type" value="Genomic_DNA"/>
</dbReference>
<dbReference type="SUPFAM" id="SSF51261">
    <property type="entry name" value="Duplicated hybrid motif"/>
    <property type="match status" value="1"/>
</dbReference>
<proteinExistence type="predicted"/>
<comment type="caution">
    <text evidence="3">The sequence shown here is derived from an EMBL/GenBank/DDBJ whole genome shotgun (WGS) entry which is preliminary data.</text>
</comment>
<reference evidence="3 4" key="1">
    <citation type="submission" date="2020-05" db="EMBL/GenBank/DDBJ databases">
        <title>MicrobeNet Type strains.</title>
        <authorList>
            <person name="Nicholson A.C."/>
        </authorList>
    </citation>
    <scope>NUCLEOTIDE SEQUENCE [LARGE SCALE GENOMIC DNA]</scope>
    <source>
        <strain evidence="3 4">JCM 14282</strain>
    </source>
</reference>
<evidence type="ECO:0000256" key="1">
    <source>
        <dbReference type="SAM" id="MobiDB-lite"/>
    </source>
</evidence>
<dbReference type="Gene3D" id="2.70.70.10">
    <property type="entry name" value="Glucose Permease (Domain IIA)"/>
    <property type="match status" value="1"/>
</dbReference>
<name>A0A7Y2LZD3_9MICO</name>
<evidence type="ECO:0000313" key="4">
    <source>
        <dbReference type="Proteomes" id="UP000543598"/>
    </source>
</evidence>
<accession>A0A7Y2LZD3</accession>
<gene>
    <name evidence="3" type="ORF">HLA99_07015</name>
</gene>
<feature type="region of interest" description="Disordered" evidence="1">
    <location>
        <begin position="33"/>
        <end position="82"/>
    </location>
</feature>
<keyword evidence="4" id="KW-1185">Reference proteome</keyword>
<organism evidence="3 4">
    <name type="scientific">Microbacterium ulmi</name>
    <dbReference type="NCBI Taxonomy" id="179095"/>
    <lineage>
        <taxon>Bacteria</taxon>
        <taxon>Bacillati</taxon>
        <taxon>Actinomycetota</taxon>
        <taxon>Actinomycetes</taxon>
        <taxon>Micrococcales</taxon>
        <taxon>Microbacteriaceae</taxon>
        <taxon>Microbacterium</taxon>
    </lineage>
</organism>
<dbReference type="InterPro" id="IPR050570">
    <property type="entry name" value="Cell_wall_metabolism_enzyme"/>
</dbReference>
<dbReference type="Pfam" id="PF01551">
    <property type="entry name" value="Peptidase_M23"/>
    <property type="match status" value="1"/>
</dbReference>
<evidence type="ECO:0000313" key="3">
    <source>
        <dbReference type="EMBL" id="NNH03599.1"/>
    </source>
</evidence>
<dbReference type="InterPro" id="IPR011055">
    <property type="entry name" value="Dup_hybrid_motif"/>
</dbReference>
<dbReference type="RefSeq" id="WP_167035308.1">
    <property type="nucleotide sequence ID" value="NZ_BAAANA010000002.1"/>
</dbReference>
<dbReference type="AlphaFoldDB" id="A0A7Y2LZD3"/>
<dbReference type="PANTHER" id="PTHR21666">
    <property type="entry name" value="PEPTIDASE-RELATED"/>
    <property type="match status" value="1"/>
</dbReference>
<evidence type="ECO:0000259" key="2">
    <source>
        <dbReference type="Pfam" id="PF01551"/>
    </source>
</evidence>
<dbReference type="PANTHER" id="PTHR21666:SF270">
    <property type="entry name" value="MUREIN HYDROLASE ACTIVATOR ENVC"/>
    <property type="match status" value="1"/>
</dbReference>
<feature type="domain" description="M23ase beta-sheet core" evidence="2">
    <location>
        <begin position="411"/>
        <end position="513"/>
    </location>
</feature>
<sequence>MPGADESTEARHSPPAAVPPIAQDVVILAAQAAAVRDQGGVPTSTSGPAASADARPAVTSAVTPAAPRPSRRAARAQRAATGQQPVIADAPVAAQAPVVADAPVAAQAPVVADAPVAAHAPVMAASPTESHAPVADMPVVEAPPLLDDVVDEPNPVIDVIPAVAPAAETSAPVVVAPAMDPVRDSAEDFELIEPADSELAIDEAEQLVEGAAREQTPAAASDVDAFEAAARLFSFTGETPVQAEAAEAEASEDAVDAEGPEPVAAAHVAPRRSRAGRVGALKRVATTSFSIGVVGIVGLLAVGMTTPAQAVAAVNGVTSDITARSAGVITAASGVEIDPDEMQVYVAPAEIQNATLDRTENYATVSVAEVASELGISNPSNFYVNDPNAAIQWPFAVGVGITFGFGMRDGQMHQGADFVPGNGSHVQAIADGVVRISTDSGGAFGVTVVIDHIIDGQLISSRYAHMQVGSRQVSVGQHVTVGTFLGRTGNTGRSFGAHTHVEILKNGTTPIDPIAWFRANAGRDSLG</sequence>
<feature type="compositionally biased region" description="Low complexity" evidence="1">
    <location>
        <begin position="54"/>
        <end position="65"/>
    </location>
</feature>
<protein>
    <submittedName>
        <fullName evidence="3">Peptidoglycan DD-metalloendopeptidase family protein</fullName>
    </submittedName>
</protein>
<dbReference type="Proteomes" id="UP000543598">
    <property type="component" value="Unassembled WGS sequence"/>
</dbReference>
<dbReference type="CDD" id="cd12797">
    <property type="entry name" value="M23_peptidase"/>
    <property type="match status" value="1"/>
</dbReference>
<dbReference type="GO" id="GO:0004222">
    <property type="term" value="F:metalloendopeptidase activity"/>
    <property type="evidence" value="ECO:0007669"/>
    <property type="project" value="TreeGrafter"/>
</dbReference>